<gene>
    <name evidence="1" type="ORF">ACFQRG_04715</name>
</gene>
<dbReference type="EMBL" id="JBHTCO010000004">
    <property type="protein sequence ID" value="MFC7392277.1"/>
    <property type="molecule type" value="Genomic_DNA"/>
</dbReference>
<dbReference type="PANTHER" id="PTHR37808:SF3">
    <property type="entry name" value="SPORE GERMINATION PROTEIN GERPA-RELATED"/>
    <property type="match status" value="1"/>
</dbReference>
<dbReference type="RefSeq" id="WP_380964225.1">
    <property type="nucleotide sequence ID" value="NZ_JBHTCO010000004.1"/>
</dbReference>
<dbReference type="Proteomes" id="UP001596505">
    <property type="component" value="Unassembled WGS sequence"/>
</dbReference>
<keyword evidence="2" id="KW-1185">Reference proteome</keyword>
<reference evidence="2" key="1">
    <citation type="journal article" date="2019" name="Int. J. Syst. Evol. Microbiol.">
        <title>The Global Catalogue of Microorganisms (GCM) 10K type strain sequencing project: providing services to taxonomists for standard genome sequencing and annotation.</title>
        <authorList>
            <consortium name="The Broad Institute Genomics Platform"/>
            <consortium name="The Broad Institute Genome Sequencing Center for Infectious Disease"/>
            <person name="Wu L."/>
            <person name="Ma J."/>
        </authorList>
    </citation>
    <scope>NUCLEOTIDE SEQUENCE [LARGE SCALE GENOMIC DNA]</scope>
    <source>
        <strain evidence="2">CGMCC 1.16305</strain>
    </source>
</reference>
<protein>
    <submittedName>
        <fullName evidence="1">Spore germination protein</fullName>
    </submittedName>
</protein>
<organism evidence="1 2">
    <name type="scientific">Scopulibacillus cellulosilyticus</name>
    <dbReference type="NCBI Taxonomy" id="2665665"/>
    <lineage>
        <taxon>Bacteria</taxon>
        <taxon>Bacillati</taxon>
        <taxon>Bacillota</taxon>
        <taxon>Bacilli</taxon>
        <taxon>Bacillales</taxon>
        <taxon>Sporolactobacillaceae</taxon>
        <taxon>Scopulibacillus</taxon>
    </lineage>
</organism>
<name>A0ABW2PSF0_9BACL</name>
<proteinExistence type="predicted"/>
<dbReference type="InterPro" id="IPR019618">
    <property type="entry name" value="Spore_germination_GerPA"/>
</dbReference>
<dbReference type="PANTHER" id="PTHR37808">
    <property type="entry name" value="SPORE GERMINATION PROTEIN-LIKE PROTEIN YDZR-RELATED"/>
    <property type="match status" value="1"/>
</dbReference>
<comment type="caution">
    <text evidence="1">The sequence shown here is derived from an EMBL/GenBank/DDBJ whole genome shotgun (WGS) entry which is preliminary data.</text>
</comment>
<sequence length="71" mass="7744">MPSIAKAFKCSYVSGSVNFGDTINLAPKQEIKFISGSGGSRTGDFHVQNSIYSLTNTYDSDVNDMNNTMNR</sequence>
<evidence type="ECO:0000313" key="1">
    <source>
        <dbReference type="EMBL" id="MFC7392277.1"/>
    </source>
</evidence>
<accession>A0ABW2PSF0</accession>
<evidence type="ECO:0000313" key="2">
    <source>
        <dbReference type="Proteomes" id="UP001596505"/>
    </source>
</evidence>
<dbReference type="Pfam" id="PF10676">
    <property type="entry name" value="gerPA"/>
    <property type="match status" value="1"/>
</dbReference>